<reference evidence="2 3" key="1">
    <citation type="submission" date="2023-05" db="EMBL/GenBank/DDBJ databases">
        <title>Pseudodonghicola sp. nov.</title>
        <authorList>
            <person name="Huang J."/>
        </authorList>
    </citation>
    <scope>NUCLEOTIDE SEQUENCE [LARGE SCALE GENOMIC DNA]</scope>
    <source>
        <strain evidence="2 3">IC7</strain>
    </source>
</reference>
<proteinExistence type="predicted"/>
<dbReference type="RefSeq" id="WP_284482167.1">
    <property type="nucleotide sequence ID" value="NZ_JASNJD010000014.1"/>
</dbReference>
<feature type="transmembrane region" description="Helical" evidence="1">
    <location>
        <begin position="43"/>
        <end position="67"/>
    </location>
</feature>
<keyword evidence="1" id="KW-0812">Transmembrane</keyword>
<name>A0ABT7F432_9RHOB</name>
<dbReference type="EMBL" id="JASNJD010000014">
    <property type="protein sequence ID" value="MDK3019374.1"/>
    <property type="molecule type" value="Genomic_DNA"/>
</dbReference>
<keyword evidence="1" id="KW-0472">Membrane</keyword>
<feature type="transmembrane region" description="Helical" evidence="1">
    <location>
        <begin position="20"/>
        <end position="37"/>
    </location>
</feature>
<keyword evidence="3" id="KW-1185">Reference proteome</keyword>
<accession>A0ABT7F432</accession>
<organism evidence="2 3">
    <name type="scientific">Pseudodonghicola flavimaris</name>
    <dbReference type="NCBI Taxonomy" id="3050036"/>
    <lineage>
        <taxon>Bacteria</taxon>
        <taxon>Pseudomonadati</taxon>
        <taxon>Pseudomonadota</taxon>
        <taxon>Alphaproteobacteria</taxon>
        <taxon>Rhodobacterales</taxon>
        <taxon>Paracoccaceae</taxon>
        <taxon>Pseudodonghicola</taxon>
    </lineage>
</organism>
<comment type="caution">
    <text evidence="2">The sequence shown here is derived from an EMBL/GenBank/DDBJ whole genome shotgun (WGS) entry which is preliminary data.</text>
</comment>
<keyword evidence="1" id="KW-1133">Transmembrane helix</keyword>
<gene>
    <name evidence="2" type="ORF">QO033_16960</name>
</gene>
<sequence>MHINRPRHDDYAPEGSGMAAVALGMMSALPLIGAAILTGKPLWSVLVLWFVGGPVLALIFALLPYLAPRPNRGASHV</sequence>
<evidence type="ECO:0000256" key="1">
    <source>
        <dbReference type="SAM" id="Phobius"/>
    </source>
</evidence>
<evidence type="ECO:0000313" key="2">
    <source>
        <dbReference type="EMBL" id="MDK3019374.1"/>
    </source>
</evidence>
<evidence type="ECO:0000313" key="3">
    <source>
        <dbReference type="Proteomes" id="UP001243757"/>
    </source>
</evidence>
<dbReference type="Proteomes" id="UP001243757">
    <property type="component" value="Unassembled WGS sequence"/>
</dbReference>
<protein>
    <submittedName>
        <fullName evidence="2">Uncharacterized protein</fullName>
    </submittedName>
</protein>